<gene>
    <name evidence="2" type="ORF">AVDCRST_MAG49-998</name>
</gene>
<feature type="compositionally biased region" description="Basic and acidic residues" evidence="1">
    <location>
        <begin position="79"/>
        <end position="89"/>
    </location>
</feature>
<name>A0A6J4UA97_9BACT</name>
<feature type="region of interest" description="Disordered" evidence="1">
    <location>
        <begin position="1"/>
        <end position="290"/>
    </location>
</feature>
<feature type="compositionally biased region" description="Basic and acidic residues" evidence="1">
    <location>
        <begin position="281"/>
        <end position="290"/>
    </location>
</feature>
<accession>A0A6J4UA97</accession>
<evidence type="ECO:0000313" key="2">
    <source>
        <dbReference type="EMBL" id="CAA9542333.1"/>
    </source>
</evidence>
<protein>
    <submittedName>
        <fullName evidence="2">Butyryl-CoA dehydrogenase</fullName>
        <ecNumber evidence="2">1.3.99.2</ecNumber>
    </submittedName>
</protein>
<organism evidence="2">
    <name type="scientific">uncultured Thermomicrobiales bacterium</name>
    <dbReference type="NCBI Taxonomy" id="1645740"/>
    <lineage>
        <taxon>Bacteria</taxon>
        <taxon>Pseudomonadati</taxon>
        <taxon>Thermomicrobiota</taxon>
        <taxon>Thermomicrobia</taxon>
        <taxon>Thermomicrobiales</taxon>
        <taxon>environmental samples</taxon>
    </lineage>
</organism>
<dbReference type="EMBL" id="CADCWG010000060">
    <property type="protein sequence ID" value="CAA9542333.1"/>
    <property type="molecule type" value="Genomic_DNA"/>
</dbReference>
<proteinExistence type="predicted"/>
<feature type="compositionally biased region" description="Low complexity" evidence="1">
    <location>
        <begin position="260"/>
        <end position="280"/>
    </location>
</feature>
<evidence type="ECO:0000256" key="1">
    <source>
        <dbReference type="SAM" id="MobiDB-lite"/>
    </source>
</evidence>
<feature type="non-terminal residue" evidence="2">
    <location>
        <position position="1"/>
    </location>
</feature>
<feature type="compositionally biased region" description="Basic residues" evidence="1">
    <location>
        <begin position="132"/>
        <end position="144"/>
    </location>
</feature>
<dbReference type="EC" id="1.3.99.2" evidence="2"/>
<feature type="non-terminal residue" evidence="2">
    <location>
        <position position="290"/>
    </location>
</feature>
<feature type="compositionally biased region" description="Basic residues" evidence="1">
    <location>
        <begin position="47"/>
        <end position="58"/>
    </location>
</feature>
<sequence>GRRARGRTRGGLGRGGGPRVDAWPRRRRVPGSHLHPLLCRRPEARDRRQRRRRRHQLGRRLDGPPPLPLHQPAPGDAAPGHDRRRGDRRRDRRRPRRPPPDQRPLRRRARLRGRLDGPWRRSPGGWPASRGGARHRRRRRRIGGARRGLPRPGVGRDGSLPPVPGPAGAQRQRARRRALGRARDRRRRGPGPGDEPADGRAGQGRRRDELVHGRLRGRGDRRGLLRPWRDRPPGRRAGDGRHLPRVPDRLPPHPPRADRAPGGALRADPALPGRLAAAPGVRDHRAGPTV</sequence>
<feature type="compositionally biased region" description="Basic and acidic residues" evidence="1">
    <location>
        <begin position="205"/>
        <end position="259"/>
    </location>
</feature>
<dbReference type="AlphaFoldDB" id="A0A6J4UA97"/>
<keyword evidence="2" id="KW-0560">Oxidoreductase</keyword>
<reference evidence="2" key="1">
    <citation type="submission" date="2020-02" db="EMBL/GenBank/DDBJ databases">
        <authorList>
            <person name="Meier V. D."/>
        </authorList>
    </citation>
    <scope>NUCLEOTIDE SEQUENCE</scope>
    <source>
        <strain evidence="2">AVDCRST_MAG49</strain>
    </source>
</reference>
<feature type="compositionally biased region" description="Gly residues" evidence="1">
    <location>
        <begin position="9"/>
        <end position="18"/>
    </location>
</feature>
<feature type="compositionally biased region" description="Basic residues" evidence="1">
    <location>
        <begin position="172"/>
        <end position="189"/>
    </location>
</feature>
<dbReference type="GO" id="GO:0016491">
    <property type="term" value="F:oxidoreductase activity"/>
    <property type="evidence" value="ECO:0007669"/>
    <property type="project" value="UniProtKB-KW"/>
</dbReference>